<sequence length="103" mass="11648">MSVSLANWATNWQKDQRFSKNYTARLIEKACGLDCQLNNAYCNGTLMVIAGPHRKAGPNGGGDARWHMTLRPNSSSSCWHVILDNSVTRPIEINKREYLGHRF</sequence>
<evidence type="ECO:0000313" key="1">
    <source>
        <dbReference type="EMBL" id="OSN01543.1"/>
    </source>
</evidence>
<dbReference type="EMBL" id="LUTP01000112">
    <property type="protein sequence ID" value="OSN01543.1"/>
    <property type="molecule type" value="Genomic_DNA"/>
</dbReference>
<accession>A0A1X3RIL2</accession>
<protein>
    <submittedName>
        <fullName evidence="1">Uncharacterized protein</fullName>
    </submittedName>
</protein>
<dbReference type="RefSeq" id="WP_094110368.1">
    <property type="nucleotide sequence ID" value="NZ_LUTP01000112.1"/>
</dbReference>
<comment type="caution">
    <text evidence="1">The sequence shown here is derived from an EMBL/GenBank/DDBJ whole genome shotgun (WGS) entry which is preliminary data.</text>
</comment>
<dbReference type="AlphaFoldDB" id="A0A1X3RIL2"/>
<evidence type="ECO:0000313" key="2">
    <source>
        <dbReference type="Proteomes" id="UP000194020"/>
    </source>
</evidence>
<gene>
    <name evidence="1" type="ORF">AU511_16570</name>
</gene>
<proteinExistence type="predicted"/>
<dbReference type="Proteomes" id="UP000194020">
    <property type="component" value="Unassembled WGS sequence"/>
</dbReference>
<reference evidence="1 2" key="1">
    <citation type="submission" date="2016-02" db="EMBL/GenBank/DDBJ databases">
        <title>Species-wide whole genome sequencing reveals diversity, host range in Lonsdalea quercina.</title>
        <authorList>
            <person name="Li Y."/>
        </authorList>
    </citation>
    <scope>NUCLEOTIDE SEQUENCE [LARGE SCALE GENOMIC DNA]</scope>
    <source>
        <strain evidence="1 2">LMG 26264</strain>
    </source>
</reference>
<name>A0A1X3RIL2_9GAMM</name>
<dbReference type="OrthoDB" id="6555605at2"/>
<organism evidence="1 2">
    <name type="scientific">Lonsdalea iberica</name>
    <dbReference type="NCBI Taxonomy" id="1082703"/>
    <lineage>
        <taxon>Bacteria</taxon>
        <taxon>Pseudomonadati</taxon>
        <taxon>Pseudomonadota</taxon>
        <taxon>Gammaproteobacteria</taxon>
        <taxon>Enterobacterales</taxon>
        <taxon>Pectobacteriaceae</taxon>
        <taxon>Lonsdalea</taxon>
    </lineage>
</organism>